<organism evidence="1">
    <name type="scientific">Strombidinopsis acuminata</name>
    <dbReference type="NCBI Taxonomy" id="141414"/>
    <lineage>
        <taxon>Eukaryota</taxon>
        <taxon>Sar</taxon>
        <taxon>Alveolata</taxon>
        <taxon>Ciliophora</taxon>
        <taxon>Intramacronucleata</taxon>
        <taxon>Spirotrichea</taxon>
        <taxon>Choreotrichia</taxon>
        <taxon>Choreotrichida</taxon>
        <taxon>Strombidinopsidae</taxon>
        <taxon>Strombidinopsis</taxon>
    </lineage>
</organism>
<sequence length="148" mass="16333">MGNYAYSTPKKAEITDFTELTEKKVKGGASALCGPKSSNICVIIFTEGENYRAQLDELKPVIEHFHEDPVSFAYIQAKAEPYIHQEVFASSKAVLYKPKRSRFMSLPVHSAETLKSAISDALGGGGSWNKAGELLFGHQKDQNIHTEL</sequence>
<protein>
    <submittedName>
        <fullName evidence="1">Uncharacterized protein</fullName>
    </submittedName>
</protein>
<dbReference type="AlphaFoldDB" id="A0A7S3T1F4"/>
<proteinExistence type="predicted"/>
<name>A0A7S3T1F4_9SPIT</name>
<reference evidence="1" key="1">
    <citation type="submission" date="2021-01" db="EMBL/GenBank/DDBJ databases">
        <authorList>
            <person name="Corre E."/>
            <person name="Pelletier E."/>
            <person name="Niang G."/>
            <person name="Scheremetjew M."/>
            <person name="Finn R."/>
            <person name="Kale V."/>
            <person name="Holt S."/>
            <person name="Cochrane G."/>
            <person name="Meng A."/>
            <person name="Brown T."/>
            <person name="Cohen L."/>
        </authorList>
    </citation>
    <scope>NUCLEOTIDE SEQUENCE</scope>
    <source>
        <strain evidence="1">SPMC142</strain>
    </source>
</reference>
<accession>A0A7S3T1F4</accession>
<gene>
    <name evidence="1" type="ORF">SACU0126_LOCUS20905</name>
</gene>
<evidence type="ECO:0000313" key="1">
    <source>
        <dbReference type="EMBL" id="CAE0571196.1"/>
    </source>
</evidence>
<dbReference type="EMBL" id="HBIQ01065464">
    <property type="protein sequence ID" value="CAE0571196.1"/>
    <property type="molecule type" value="Transcribed_RNA"/>
</dbReference>